<evidence type="ECO:0000313" key="3">
    <source>
        <dbReference type="Proteomes" id="UP001187192"/>
    </source>
</evidence>
<dbReference type="AlphaFoldDB" id="A0AA88D0B9"/>
<organism evidence="2 3">
    <name type="scientific">Ficus carica</name>
    <name type="common">Common fig</name>
    <dbReference type="NCBI Taxonomy" id="3494"/>
    <lineage>
        <taxon>Eukaryota</taxon>
        <taxon>Viridiplantae</taxon>
        <taxon>Streptophyta</taxon>
        <taxon>Embryophyta</taxon>
        <taxon>Tracheophyta</taxon>
        <taxon>Spermatophyta</taxon>
        <taxon>Magnoliopsida</taxon>
        <taxon>eudicotyledons</taxon>
        <taxon>Gunneridae</taxon>
        <taxon>Pentapetalae</taxon>
        <taxon>rosids</taxon>
        <taxon>fabids</taxon>
        <taxon>Rosales</taxon>
        <taxon>Moraceae</taxon>
        <taxon>Ficeae</taxon>
        <taxon>Ficus</taxon>
    </lineage>
</organism>
<proteinExistence type="predicted"/>
<comment type="caution">
    <text evidence="2">The sequence shown here is derived from an EMBL/GenBank/DDBJ whole genome shotgun (WGS) entry which is preliminary data.</text>
</comment>
<evidence type="ECO:0000256" key="1">
    <source>
        <dbReference type="SAM" id="Phobius"/>
    </source>
</evidence>
<feature type="transmembrane region" description="Helical" evidence="1">
    <location>
        <begin position="94"/>
        <end position="111"/>
    </location>
</feature>
<sequence length="318" mass="34280">MAASLLTTPLPLTSKLSLAKTHLKISPNHNFPTKILPRKPLPMSNALTNSHLKPHLATTRASSSSSSYSSDGFLDTAEENDIIAASFAGRPLKFAFWVLFWASLSVVWFATSKDASAASDSIKSSGFGLKIANALRGSGWPDEAVVFALATLPLLELRGAIPVGYWMQLKPVVVTVLSVLGNMVPVPFITLYLKSFASFIAGKNKTASRLLDLLFKNTKVKAGPVEEFQWLGLMLFVAVPFPGTGAWTGAFIASILDMPFWSGLSANFVGVVLAGLLVNLLVNLGLKYAIVTGIVLFFVSTFMWSILRKIKKSLSTLN</sequence>
<dbReference type="InterPro" id="IPR009577">
    <property type="entry name" value="Sm_multidrug_ex"/>
</dbReference>
<keyword evidence="3" id="KW-1185">Reference proteome</keyword>
<feature type="transmembrane region" description="Helical" evidence="1">
    <location>
        <begin position="172"/>
        <end position="193"/>
    </location>
</feature>
<feature type="transmembrane region" description="Helical" evidence="1">
    <location>
        <begin position="288"/>
        <end position="307"/>
    </location>
</feature>
<feature type="transmembrane region" description="Helical" evidence="1">
    <location>
        <begin position="144"/>
        <end position="165"/>
    </location>
</feature>
<dbReference type="PANTHER" id="PTHR36007">
    <property type="entry name" value="TRANSPORT PROTEIN-RELATED"/>
    <property type="match status" value="1"/>
</dbReference>
<evidence type="ECO:0008006" key="4">
    <source>
        <dbReference type="Google" id="ProtNLM"/>
    </source>
</evidence>
<dbReference type="GO" id="GO:0009507">
    <property type="term" value="C:chloroplast"/>
    <property type="evidence" value="ECO:0007669"/>
    <property type="project" value="TreeGrafter"/>
</dbReference>
<dbReference type="PANTHER" id="PTHR36007:SF2">
    <property type="entry name" value="TRANSPORT PROTEIN-RELATED"/>
    <property type="match status" value="1"/>
</dbReference>
<protein>
    <recommendedName>
        <fullName evidence="4">Small multi-drug export protein</fullName>
    </recommendedName>
</protein>
<dbReference type="Proteomes" id="UP001187192">
    <property type="component" value="Unassembled WGS sequence"/>
</dbReference>
<name>A0AA88D0B9_FICCA</name>
<dbReference type="Pfam" id="PF06695">
    <property type="entry name" value="Sm_multidrug_ex"/>
    <property type="match status" value="1"/>
</dbReference>
<feature type="transmembrane region" description="Helical" evidence="1">
    <location>
        <begin position="230"/>
        <end position="253"/>
    </location>
</feature>
<keyword evidence="1" id="KW-0812">Transmembrane</keyword>
<keyword evidence="1" id="KW-0472">Membrane</keyword>
<dbReference type="EMBL" id="BTGU01000013">
    <property type="protein sequence ID" value="GMN41768.1"/>
    <property type="molecule type" value="Genomic_DNA"/>
</dbReference>
<keyword evidence="1" id="KW-1133">Transmembrane helix</keyword>
<gene>
    <name evidence="2" type="ORF">TIFTF001_010981</name>
</gene>
<accession>A0AA88D0B9</accession>
<evidence type="ECO:0000313" key="2">
    <source>
        <dbReference type="EMBL" id="GMN41768.1"/>
    </source>
</evidence>
<reference evidence="2" key="1">
    <citation type="submission" date="2023-07" db="EMBL/GenBank/DDBJ databases">
        <title>draft genome sequence of fig (Ficus carica).</title>
        <authorList>
            <person name="Takahashi T."/>
            <person name="Nishimura K."/>
        </authorList>
    </citation>
    <scope>NUCLEOTIDE SEQUENCE</scope>
</reference>
<feature type="transmembrane region" description="Helical" evidence="1">
    <location>
        <begin position="260"/>
        <end position="282"/>
    </location>
</feature>